<comment type="caution">
    <text evidence="1">The sequence shown here is derived from an EMBL/GenBank/DDBJ whole genome shotgun (WGS) entry which is preliminary data.</text>
</comment>
<dbReference type="RefSeq" id="WP_144884819.1">
    <property type="nucleotide sequence ID" value="NZ_VLLE01000002.1"/>
</dbReference>
<dbReference type="Gene3D" id="3.40.50.1820">
    <property type="entry name" value="alpha/beta hydrolase"/>
    <property type="match status" value="1"/>
</dbReference>
<dbReference type="Pfam" id="PF06821">
    <property type="entry name" value="Ser_hydrolase"/>
    <property type="match status" value="1"/>
</dbReference>
<dbReference type="AlphaFoldDB" id="A0A562SWQ9"/>
<sequence>MTHYFIVPGLGNSGPDHWQTYFEQTLNNCKRIEQTEWDAPDCGDWIAKIDAALNGYDLATVVLIGHSLGCTAIAHWFVQFGKTIKGALLVAPSDIESPVYTFPATGFTPIPLRKFSFKTVVVASRNDEWVSFQRAAFFAEQWGSELVDIGDAGHINAAAGFGKWEQGITLLNRFE</sequence>
<dbReference type="SUPFAM" id="SSF53474">
    <property type="entry name" value="alpha/beta-Hydrolases"/>
    <property type="match status" value="1"/>
</dbReference>
<dbReference type="OrthoDB" id="9804993at2"/>
<keyword evidence="2" id="KW-1185">Reference proteome</keyword>
<organism evidence="1 2">
    <name type="scientific">Lacibacter cauensis</name>
    <dbReference type="NCBI Taxonomy" id="510947"/>
    <lineage>
        <taxon>Bacteria</taxon>
        <taxon>Pseudomonadati</taxon>
        <taxon>Bacteroidota</taxon>
        <taxon>Chitinophagia</taxon>
        <taxon>Chitinophagales</taxon>
        <taxon>Chitinophagaceae</taxon>
        <taxon>Lacibacter</taxon>
    </lineage>
</organism>
<dbReference type="InterPro" id="IPR010662">
    <property type="entry name" value="RBBP9/YdeN"/>
</dbReference>
<protein>
    <recommendedName>
        <fullName evidence="3">Alpha/beta hydrolase</fullName>
    </recommendedName>
</protein>
<dbReference type="Proteomes" id="UP000316167">
    <property type="component" value="Unassembled WGS sequence"/>
</dbReference>
<evidence type="ECO:0008006" key="3">
    <source>
        <dbReference type="Google" id="ProtNLM"/>
    </source>
</evidence>
<proteinExistence type="predicted"/>
<gene>
    <name evidence="1" type="ORF">IQ13_0883</name>
</gene>
<dbReference type="EMBL" id="VLLE01000002">
    <property type="protein sequence ID" value="TWI85719.1"/>
    <property type="molecule type" value="Genomic_DNA"/>
</dbReference>
<dbReference type="InterPro" id="IPR029058">
    <property type="entry name" value="AB_hydrolase_fold"/>
</dbReference>
<reference evidence="1 2" key="1">
    <citation type="journal article" date="2015" name="Stand. Genomic Sci.">
        <title>Genomic Encyclopedia of Bacterial and Archaeal Type Strains, Phase III: the genomes of soil and plant-associated and newly described type strains.</title>
        <authorList>
            <person name="Whitman W.B."/>
            <person name="Woyke T."/>
            <person name="Klenk H.P."/>
            <person name="Zhou Y."/>
            <person name="Lilburn T.G."/>
            <person name="Beck B.J."/>
            <person name="De Vos P."/>
            <person name="Vandamme P."/>
            <person name="Eisen J.A."/>
            <person name="Garrity G."/>
            <person name="Hugenholtz P."/>
            <person name="Kyrpides N.C."/>
        </authorList>
    </citation>
    <scope>NUCLEOTIDE SEQUENCE [LARGE SCALE GENOMIC DNA]</scope>
    <source>
        <strain evidence="1 2">CGMCC 1.7271</strain>
    </source>
</reference>
<name>A0A562SWQ9_9BACT</name>
<evidence type="ECO:0000313" key="2">
    <source>
        <dbReference type="Proteomes" id="UP000316167"/>
    </source>
</evidence>
<dbReference type="GO" id="GO:0016787">
    <property type="term" value="F:hydrolase activity"/>
    <property type="evidence" value="ECO:0007669"/>
    <property type="project" value="InterPro"/>
</dbReference>
<accession>A0A562SWQ9</accession>
<evidence type="ECO:0000313" key="1">
    <source>
        <dbReference type="EMBL" id="TWI85719.1"/>
    </source>
</evidence>